<comment type="caution">
    <text evidence="2">The sequence shown here is derived from an EMBL/GenBank/DDBJ whole genome shotgun (WGS) entry which is preliminary data.</text>
</comment>
<evidence type="ECO:0008006" key="4">
    <source>
        <dbReference type="Google" id="ProtNLM"/>
    </source>
</evidence>
<dbReference type="OrthoDB" id="74134at2"/>
<accession>A0A3N0CEE6</accession>
<name>A0A3N0CEE6_9ACTN</name>
<keyword evidence="3" id="KW-1185">Reference proteome</keyword>
<proteinExistence type="predicted"/>
<protein>
    <recommendedName>
        <fullName evidence="4">DUF4345 domain-containing protein</fullName>
    </recommendedName>
</protein>
<keyword evidence="1" id="KW-0472">Membrane</keyword>
<dbReference type="EMBL" id="RJSE01000008">
    <property type="protein sequence ID" value="RNL61383.1"/>
    <property type="molecule type" value="Genomic_DNA"/>
</dbReference>
<keyword evidence="1" id="KW-1133">Transmembrane helix</keyword>
<keyword evidence="1" id="KW-0812">Transmembrane</keyword>
<reference evidence="2 3" key="1">
    <citation type="submission" date="2018-11" db="EMBL/GenBank/DDBJ databases">
        <authorList>
            <person name="Li F."/>
        </authorList>
    </citation>
    <scope>NUCLEOTIDE SEQUENCE [LARGE SCALE GENOMIC DNA]</scope>
    <source>
        <strain evidence="2 3">Gsoil 097</strain>
    </source>
</reference>
<gene>
    <name evidence="2" type="ORF">EFK50_17090</name>
</gene>
<evidence type="ECO:0000313" key="2">
    <source>
        <dbReference type="EMBL" id="RNL61383.1"/>
    </source>
</evidence>
<dbReference type="Proteomes" id="UP000267128">
    <property type="component" value="Unassembled WGS sequence"/>
</dbReference>
<evidence type="ECO:0000313" key="3">
    <source>
        <dbReference type="Proteomes" id="UP000267128"/>
    </source>
</evidence>
<feature type="transmembrane region" description="Helical" evidence="1">
    <location>
        <begin position="73"/>
        <end position="90"/>
    </location>
</feature>
<feature type="transmembrane region" description="Helical" evidence="1">
    <location>
        <begin position="102"/>
        <end position="120"/>
    </location>
</feature>
<dbReference type="AlphaFoldDB" id="A0A3N0CEE6"/>
<sequence>MLVLAASGFFVGAWALVGPRSFYDSFPGFGHHWTAVTGPYNEHFVTDVGAAYLALTAAAVLALAWGDLRTCRMAGAIWAVFSAPHLYFHVRHLDGLTTFDKIGELGTLAATLVIAVWLALPERTARP</sequence>
<feature type="transmembrane region" description="Helical" evidence="1">
    <location>
        <begin position="49"/>
        <end position="66"/>
    </location>
</feature>
<organism evidence="2 3">
    <name type="scientific">Nocardioides marmoriginsengisoli</name>
    <dbReference type="NCBI Taxonomy" id="661483"/>
    <lineage>
        <taxon>Bacteria</taxon>
        <taxon>Bacillati</taxon>
        <taxon>Actinomycetota</taxon>
        <taxon>Actinomycetes</taxon>
        <taxon>Propionibacteriales</taxon>
        <taxon>Nocardioidaceae</taxon>
        <taxon>Nocardioides</taxon>
    </lineage>
</organism>
<evidence type="ECO:0000256" key="1">
    <source>
        <dbReference type="SAM" id="Phobius"/>
    </source>
</evidence>